<reference evidence="1" key="1">
    <citation type="submission" date="2019-04" db="EMBL/GenBank/DDBJ databases">
        <title>Microbes associate with the intestines of laboratory mice.</title>
        <authorList>
            <person name="Navarre W."/>
            <person name="Wong E."/>
            <person name="Huang K."/>
            <person name="Tropini C."/>
            <person name="Ng K."/>
            <person name="Yu B."/>
        </authorList>
    </citation>
    <scope>NUCLEOTIDE SEQUENCE</scope>
    <source>
        <strain evidence="1">NM04_E33</strain>
    </source>
</reference>
<organism evidence="1 2">
    <name type="scientific">Lepagella muris</name>
    <dbReference type="NCBI Taxonomy" id="3032870"/>
    <lineage>
        <taxon>Bacteria</taxon>
        <taxon>Pseudomonadati</taxon>
        <taxon>Bacteroidota</taxon>
        <taxon>Bacteroidia</taxon>
        <taxon>Bacteroidales</taxon>
        <taxon>Muribaculaceae</taxon>
        <taxon>Lepagella</taxon>
    </lineage>
</organism>
<keyword evidence="1" id="KW-0547">Nucleotide-binding</keyword>
<sequence>MGQEPNYNYLDLLNPQQRAAVLYNEGPALVIAGAGSGKTRVLTYKIVNLISCGYEPYRIMALTFTNKAAREMKERITAILGDKVASKLWMGTFHSIFLRILRRHSEEIGFTPGFTIYDSADSKSLLKMIVKDLALDEKIYKPSVLASVISNAKNAMITPTEYLLDRDNYENDKKSRRPLIGQIYKIYQERCKLANAMDFDDILVYMNILMRDYPDVCRHYQEFFKYVLVDEYQDTNFSQHLIVSQLVGDRQNLCVVGDDAQSIYSFRGADINNILYLENRYPKLKIFKLERNYRSTQNIINAAESLIDKNMRQMKKHVYSENEPGELINVVRTYSDMEEAFMVANMINQSKLTHHDSYDEYAILYRTNAQSRILEESLRKRNMPYRIYGGLSFYQRKEVKDMIAYFRLSVNPDDDEALRRIINYPTRGIGETTLKKLYSAASSETKSLWQVITSSDLKNIGLNSGIIAKLNSFKDLIQEFIDDNISGSNAYALGQLIYNRTGILTLIAHDSTPESISKQENLKEILSGLKEFVDLREQTGGGETDMKTFLSEVMLATDQDENDTDDLPKISLMTVHSAKGLEFKHVYVVGVEEDLFPSSMSLDSFSQIEEERRLLYVAITRAKESCVLTYAGSRFRNGQTVMTSPSRFLGDIDRRFIHIQVSKNVSMDNSKFENPLLRYNTSRSGYASKPSLGLSKIPIPKNNSKNPTLNVIPQHIAQELSIGMSILHDRFGAGKIVKIDSLSGEDMITVDFGVIGIKNLLLKFVKFKIL</sequence>
<comment type="caution">
    <text evidence="1">The sequence shown here is derived from an EMBL/GenBank/DDBJ whole genome shotgun (WGS) entry which is preliminary data.</text>
</comment>
<keyword evidence="1" id="KW-0347">Helicase</keyword>
<protein>
    <submittedName>
        <fullName evidence="1">ATP-dependent DNA helicase</fullName>
    </submittedName>
</protein>
<proteinExistence type="predicted"/>
<accession>A0AC61RCK2</accession>
<gene>
    <name evidence="1" type="ORF">E5331_19550</name>
</gene>
<keyword evidence="2" id="KW-1185">Reference proteome</keyword>
<keyword evidence="1" id="KW-0067">ATP-binding</keyword>
<name>A0AC61RCK2_9BACT</name>
<dbReference type="Proteomes" id="UP000306319">
    <property type="component" value="Unassembled WGS sequence"/>
</dbReference>
<dbReference type="EMBL" id="SRYB01000052">
    <property type="protein sequence ID" value="TGY75739.1"/>
    <property type="molecule type" value="Genomic_DNA"/>
</dbReference>
<evidence type="ECO:0000313" key="1">
    <source>
        <dbReference type="EMBL" id="TGY75739.1"/>
    </source>
</evidence>
<evidence type="ECO:0000313" key="2">
    <source>
        <dbReference type="Proteomes" id="UP000306319"/>
    </source>
</evidence>
<keyword evidence="1" id="KW-0378">Hydrolase</keyword>